<dbReference type="PANTHER" id="PTHR10728">
    <property type="entry name" value="CYTOSOLIC PHOSPHOLIPASE A2"/>
    <property type="match status" value="1"/>
</dbReference>
<evidence type="ECO:0000313" key="12">
    <source>
        <dbReference type="EMBL" id="KAK3516175.1"/>
    </source>
</evidence>
<dbReference type="Pfam" id="PF00168">
    <property type="entry name" value="C2"/>
    <property type="match status" value="1"/>
</dbReference>
<dbReference type="SMART" id="SM00022">
    <property type="entry name" value="PLAc"/>
    <property type="match status" value="1"/>
</dbReference>
<evidence type="ECO:0000256" key="3">
    <source>
        <dbReference type="ARBA" id="ARBA00022723"/>
    </source>
</evidence>
<dbReference type="GO" id="GO:0046475">
    <property type="term" value="P:glycerophospholipid catabolic process"/>
    <property type="evidence" value="ECO:0007669"/>
    <property type="project" value="TreeGrafter"/>
</dbReference>
<dbReference type="AlphaFoldDB" id="A0AAE0Q9C6"/>
<comment type="catalytic activity">
    <reaction evidence="9">
        <text>a 1,2-diacyl-sn-glycero-3-phosphocholine + H2O = a 1-acyl-sn-glycero-3-phosphocholine + a fatty acid + H(+)</text>
        <dbReference type="Rhea" id="RHEA:15801"/>
        <dbReference type="ChEBI" id="CHEBI:15377"/>
        <dbReference type="ChEBI" id="CHEBI:15378"/>
        <dbReference type="ChEBI" id="CHEBI:28868"/>
        <dbReference type="ChEBI" id="CHEBI:57643"/>
        <dbReference type="ChEBI" id="CHEBI:58168"/>
        <dbReference type="EC" id="3.1.1.4"/>
    </reaction>
</comment>
<dbReference type="PROSITE" id="PS51210">
    <property type="entry name" value="PLA2C"/>
    <property type="match status" value="1"/>
</dbReference>
<evidence type="ECO:0000256" key="4">
    <source>
        <dbReference type="ARBA" id="ARBA00022801"/>
    </source>
</evidence>
<feature type="domain" description="C2" evidence="10">
    <location>
        <begin position="13"/>
        <end position="135"/>
    </location>
</feature>
<proteinExistence type="predicted"/>
<dbReference type="InterPro" id="IPR000008">
    <property type="entry name" value="C2_dom"/>
</dbReference>
<dbReference type="EC" id="3.1.1.4" evidence="9"/>
<dbReference type="InterPro" id="IPR016035">
    <property type="entry name" value="Acyl_Trfase/lysoPLipase"/>
</dbReference>
<keyword evidence="7 8" id="KW-0443">Lipid metabolism</keyword>
<dbReference type="PANTHER" id="PTHR10728:SF13">
    <property type="entry name" value="CYTOSOLIC PHOSPHOLIPASE A2"/>
    <property type="match status" value="1"/>
</dbReference>
<dbReference type="SMART" id="SM00239">
    <property type="entry name" value="C2"/>
    <property type="match status" value="1"/>
</dbReference>
<protein>
    <recommendedName>
        <fullName evidence="9">Phospholipase A2</fullName>
        <ecNumber evidence="9">3.1.1.4</ecNumber>
    </recommendedName>
</protein>
<dbReference type="PROSITE" id="PS50004">
    <property type="entry name" value="C2"/>
    <property type="match status" value="1"/>
</dbReference>
<evidence type="ECO:0000256" key="5">
    <source>
        <dbReference type="ARBA" id="ARBA00022837"/>
    </source>
</evidence>
<keyword evidence="13" id="KW-1185">Reference proteome</keyword>
<feature type="domain" description="PLA2c" evidence="11">
    <location>
        <begin position="161"/>
        <end position="730"/>
    </location>
</feature>
<evidence type="ECO:0000259" key="11">
    <source>
        <dbReference type="PROSITE" id="PS51210"/>
    </source>
</evidence>
<organism evidence="12 13">
    <name type="scientific">Hemibagrus guttatus</name>
    <dbReference type="NCBI Taxonomy" id="175788"/>
    <lineage>
        <taxon>Eukaryota</taxon>
        <taxon>Metazoa</taxon>
        <taxon>Chordata</taxon>
        <taxon>Craniata</taxon>
        <taxon>Vertebrata</taxon>
        <taxon>Euteleostomi</taxon>
        <taxon>Actinopterygii</taxon>
        <taxon>Neopterygii</taxon>
        <taxon>Teleostei</taxon>
        <taxon>Ostariophysi</taxon>
        <taxon>Siluriformes</taxon>
        <taxon>Bagridae</taxon>
        <taxon>Hemibagrus</taxon>
    </lineage>
</organism>
<dbReference type="CDD" id="cd04036">
    <property type="entry name" value="C2_cPLA2"/>
    <property type="match status" value="1"/>
</dbReference>
<keyword evidence="3 9" id="KW-0479">Metal-binding</keyword>
<gene>
    <name evidence="12" type="ORF">QTP70_005681</name>
</gene>
<accession>A0AAE0Q9C6</accession>
<dbReference type="GO" id="GO:0005634">
    <property type="term" value="C:nucleus"/>
    <property type="evidence" value="ECO:0007669"/>
    <property type="project" value="TreeGrafter"/>
</dbReference>
<dbReference type="Pfam" id="PF01735">
    <property type="entry name" value="PLA2_B"/>
    <property type="match status" value="3"/>
</dbReference>
<dbReference type="GO" id="GO:0005829">
    <property type="term" value="C:cytosol"/>
    <property type="evidence" value="ECO:0007669"/>
    <property type="project" value="TreeGrafter"/>
</dbReference>
<evidence type="ECO:0000256" key="7">
    <source>
        <dbReference type="ARBA" id="ARBA00023098"/>
    </source>
</evidence>
<evidence type="ECO:0000313" key="13">
    <source>
        <dbReference type="Proteomes" id="UP001274896"/>
    </source>
</evidence>
<evidence type="ECO:0000259" key="10">
    <source>
        <dbReference type="PROSITE" id="PS50004"/>
    </source>
</evidence>
<dbReference type="SUPFAM" id="SSF52151">
    <property type="entry name" value="FabD/lysophospholipase-like"/>
    <property type="match status" value="1"/>
</dbReference>
<keyword evidence="5 9" id="KW-0106">Calcium</keyword>
<evidence type="ECO:0000256" key="8">
    <source>
        <dbReference type="PROSITE-ProRule" id="PRU00555"/>
    </source>
</evidence>
<dbReference type="CDD" id="cd07200">
    <property type="entry name" value="cPLA2_Grp-IVA"/>
    <property type="match status" value="1"/>
</dbReference>
<reference evidence="12" key="1">
    <citation type="submission" date="2023-06" db="EMBL/GenBank/DDBJ databases">
        <title>Male Hemibagrus guttatus genome.</title>
        <authorList>
            <person name="Bian C."/>
        </authorList>
    </citation>
    <scope>NUCLEOTIDE SEQUENCE</scope>
    <source>
        <strain evidence="12">Male_cb2023</strain>
        <tissue evidence="12">Muscle</tissue>
    </source>
</reference>
<sequence>MRCFRAQDKRKAVSRTLQLSEHLRVEQQYSHKLKVKVLRAENVTKGALGDLLDTPDPYVELFIPTAPESRKRTRHIDNDINPEWNESFEFVLDPNQHNVLELTLMDANYVMDETLGVTSYSISSLKAGQTELLPFLIGKTTKVYLELGLEVWYVFHCSVELCAHAASSANDLRFSLALCDKEKLFRQRRRERVILGIKKLLDMEKHRFLPSNPQEVPVIAVVGSGGGFRAMVGFSGVMKALFESGVLDCATYIAGLSGSTWYMSMLYSHPEFPKKGPEQINQELMKSVSSNPLRLLLPQHITNYVQALWTKKSNGQPVTFADIFGMLIGETLIPDRMDSKLSEMQEKINEAQSPMPLFTCLHVKPDVSELMFADWVEFSPYEIGMLKYGTFMSPDLFGSKFFMGTVVKKYEENPLHFLMVDKQSDHQQAQASWMQRMVTSLFSDSTLFNTREGRAGKVHNFMLGLNLNTSISFSPFSDILTQNGPEEEVDAVTDLYEFDRIYEPLDVKSKKIHVVDSGLTYNLPYPLILRPQRGVDLIISFDFSARPGDSSPPVQASGLEKKCKCENALRPKTLWASQDGELLLAEKWARMNKLPFPRIDPKVFDREGMKECYVFKPSKGDKNCPTVIHFVLVNLDFRKFKAPGVPRETELEKEFADFDIFDDPETPYSTFNFQYSNKAFTQLHDLMEFNTLNNIEVIKEAMKESIVYRKENPSRCAVSLSLKNLNIFSSATSSSDSCLFLSDTVSKPYSMAGLTTVLYTFPFILADIF</sequence>
<dbReference type="InterPro" id="IPR002642">
    <property type="entry name" value="LysoPLipase_cat_dom"/>
</dbReference>
<dbReference type="GO" id="GO:0005509">
    <property type="term" value="F:calcium ion binding"/>
    <property type="evidence" value="ECO:0007669"/>
    <property type="project" value="InterPro"/>
</dbReference>
<dbReference type="GO" id="GO:0005783">
    <property type="term" value="C:endoplasmic reticulum"/>
    <property type="evidence" value="ECO:0007669"/>
    <property type="project" value="TreeGrafter"/>
</dbReference>
<keyword evidence="6 8" id="KW-0442">Lipid degradation</keyword>
<dbReference type="EMBL" id="JAUCMX010000019">
    <property type="protein sequence ID" value="KAK3516175.1"/>
    <property type="molecule type" value="Genomic_DNA"/>
</dbReference>
<evidence type="ECO:0000256" key="9">
    <source>
        <dbReference type="RuleBase" id="RU362102"/>
    </source>
</evidence>
<evidence type="ECO:0000256" key="1">
    <source>
        <dbReference type="ARBA" id="ARBA00004496"/>
    </source>
</evidence>
<name>A0AAE0Q9C6_9TELE</name>
<dbReference type="GO" id="GO:0005794">
    <property type="term" value="C:Golgi apparatus"/>
    <property type="evidence" value="ECO:0007669"/>
    <property type="project" value="TreeGrafter"/>
</dbReference>
<dbReference type="Gene3D" id="3.40.1090.10">
    <property type="entry name" value="Cytosolic phospholipase A2 catalytic domain"/>
    <property type="match status" value="1"/>
</dbReference>
<dbReference type="GO" id="GO:0005544">
    <property type="term" value="F:calcium-dependent phospholipid binding"/>
    <property type="evidence" value="ECO:0007669"/>
    <property type="project" value="TreeGrafter"/>
</dbReference>
<keyword evidence="4 8" id="KW-0378">Hydrolase</keyword>
<dbReference type="InterPro" id="IPR041847">
    <property type="entry name" value="C2_cPLA2"/>
</dbReference>
<dbReference type="FunFam" id="2.60.40.150:FF:000030">
    <property type="entry name" value="Phospholipase A2"/>
    <property type="match status" value="1"/>
</dbReference>
<comment type="domain">
    <text evidence="9">The N-terminal C2 domain associates with lipid membranes upon calcium binding.</text>
</comment>
<comment type="caution">
    <text evidence="12">The sequence shown here is derived from an EMBL/GenBank/DDBJ whole genome shotgun (WGS) entry which is preliminary data.</text>
</comment>
<keyword evidence="2 9" id="KW-0963">Cytoplasm</keyword>
<evidence type="ECO:0000256" key="6">
    <source>
        <dbReference type="ARBA" id="ARBA00022963"/>
    </source>
</evidence>
<dbReference type="SUPFAM" id="SSF49562">
    <property type="entry name" value="C2 domain (Calcium/lipid-binding domain, CaLB)"/>
    <property type="match status" value="1"/>
</dbReference>
<dbReference type="Gene3D" id="2.60.40.150">
    <property type="entry name" value="C2 domain"/>
    <property type="match status" value="1"/>
</dbReference>
<evidence type="ECO:0000256" key="2">
    <source>
        <dbReference type="ARBA" id="ARBA00022490"/>
    </source>
</evidence>
<comment type="subcellular location">
    <subcellularLocation>
        <location evidence="1">Cytoplasm</location>
    </subcellularLocation>
</comment>
<dbReference type="InterPro" id="IPR035892">
    <property type="entry name" value="C2_domain_sf"/>
</dbReference>
<dbReference type="GO" id="GO:0047498">
    <property type="term" value="F:calcium-dependent phospholipase A2 activity"/>
    <property type="evidence" value="ECO:0007669"/>
    <property type="project" value="TreeGrafter"/>
</dbReference>
<dbReference type="Proteomes" id="UP001274896">
    <property type="component" value="Unassembled WGS sequence"/>
</dbReference>